<dbReference type="PROSITE" id="PS50835">
    <property type="entry name" value="IG_LIKE"/>
    <property type="match status" value="2"/>
</dbReference>
<dbReference type="Proteomes" id="UP000694941">
    <property type="component" value="Unplaced"/>
</dbReference>
<reference evidence="4" key="1">
    <citation type="submission" date="2025-08" db="UniProtKB">
        <authorList>
            <consortium name="RefSeq"/>
        </authorList>
    </citation>
    <scope>IDENTIFICATION</scope>
    <source>
        <tissue evidence="4">Muscle</tissue>
    </source>
</reference>
<dbReference type="InterPro" id="IPR003599">
    <property type="entry name" value="Ig_sub"/>
</dbReference>
<feature type="compositionally biased region" description="Polar residues" evidence="1">
    <location>
        <begin position="716"/>
        <end position="730"/>
    </location>
</feature>
<sequence>MVMMKKTTMMQTSTLSKSGGLQENGGYSISQSSAVEEHGYRRIGEAVPEEYHSSEKSVVHEVDRSTPTKTVVTTAVLNMDTPAVTTGPAAVWGKFSTSTPKYIAPRFLKPVSSTLVEVGEKVCLEGHIEGNPEPTVKWFKNNLELHSKPEVLISLTKGKASLLIPKATESDSGRYSCSATNEAGQATSTAEVVVKPHRVPPKFIKRLQACVVKAGEKIELDIEVAGDPLPEVTWYRNNEPVKNSPDFRLKSEGSKHLLVIPEAFPDDTCTLTVKATNCVGEAQSTANLIVEEDLGEVDQKVTYKEFSVVEQKKELVTKVSMAQSAGPEPLQLPSVTAPPTLPVSVLSAPPYTAGIHTKTVPPTSSPMPVAPSEKFWPEGMPEKGASPETMKVVHVLPQELVMVEKVDESKKPFYIRPLPTTPEKVFTSQPKLVPVKTEEGEQEKLPIQKPLHRVREPKPLPKETIFGPKIESKISGPLTSAKPQPVEKVADVLSPSPELEAVGAPKVQKLEGQKHKPAVIVPVVEEPKIQQPSAPFTQKFPTQLKPQPEVVPSKVVKVEHPLKPQVHVIPQAEFPPPITPKASKYIGPPPPKPSKFFPKLNTTEEKEDQPLRLIPIWSPGRQPEKTPTWKSVQPPTCNQRRHSAPIHSEPPAPSTFSSSPYLPAQLSKIEHTPNIPSTIPRQKPKSASICVAVSQTDPVLKPGPFPKFGFVAPQESQKSSLPLQKGTSHTLPKPIIKKELPPEHIAISDTEAERSVSPVPPKPKKEICFEEAPVIAAEVKPPVFIQNNEIDLVDFEDFGKFLIVRR</sequence>
<evidence type="ECO:0000259" key="2">
    <source>
        <dbReference type="PROSITE" id="PS50835"/>
    </source>
</evidence>
<accession>A0ABM1BJQ5</accession>
<dbReference type="RefSeq" id="XP_013783345.2">
    <property type="nucleotide sequence ID" value="XM_013927891.2"/>
</dbReference>
<dbReference type="PANTHER" id="PTHR47633">
    <property type="entry name" value="IMMUNOGLOBULIN"/>
    <property type="match status" value="1"/>
</dbReference>
<dbReference type="SUPFAM" id="SSF48726">
    <property type="entry name" value="Immunoglobulin"/>
    <property type="match status" value="2"/>
</dbReference>
<organism evidence="3 4">
    <name type="scientific">Limulus polyphemus</name>
    <name type="common">Atlantic horseshoe crab</name>
    <dbReference type="NCBI Taxonomy" id="6850"/>
    <lineage>
        <taxon>Eukaryota</taxon>
        <taxon>Metazoa</taxon>
        <taxon>Ecdysozoa</taxon>
        <taxon>Arthropoda</taxon>
        <taxon>Chelicerata</taxon>
        <taxon>Merostomata</taxon>
        <taxon>Xiphosura</taxon>
        <taxon>Limulidae</taxon>
        <taxon>Limulus</taxon>
    </lineage>
</organism>
<evidence type="ECO:0000313" key="3">
    <source>
        <dbReference type="Proteomes" id="UP000694941"/>
    </source>
</evidence>
<feature type="domain" description="Ig-like" evidence="2">
    <location>
        <begin position="201"/>
        <end position="291"/>
    </location>
</feature>
<gene>
    <name evidence="4" type="primary">LOC106467526</name>
</gene>
<dbReference type="Gene3D" id="2.60.40.10">
    <property type="entry name" value="Immunoglobulins"/>
    <property type="match status" value="2"/>
</dbReference>
<feature type="domain" description="Ig-like" evidence="2">
    <location>
        <begin position="105"/>
        <end position="193"/>
    </location>
</feature>
<keyword evidence="3" id="KW-1185">Reference proteome</keyword>
<proteinExistence type="predicted"/>
<feature type="region of interest" description="Disordered" evidence="1">
    <location>
        <begin position="716"/>
        <end position="763"/>
    </location>
</feature>
<dbReference type="GeneID" id="106467526"/>
<dbReference type="InterPro" id="IPR013783">
    <property type="entry name" value="Ig-like_fold"/>
</dbReference>
<dbReference type="Pfam" id="PF07679">
    <property type="entry name" value="I-set"/>
    <property type="match status" value="2"/>
</dbReference>
<feature type="region of interest" description="Disordered" evidence="1">
    <location>
        <begin position="1"/>
        <end position="26"/>
    </location>
</feature>
<dbReference type="InterPro" id="IPR036179">
    <property type="entry name" value="Ig-like_dom_sf"/>
</dbReference>
<dbReference type="InterPro" id="IPR003598">
    <property type="entry name" value="Ig_sub2"/>
</dbReference>
<feature type="compositionally biased region" description="Polar residues" evidence="1">
    <location>
        <begin position="628"/>
        <end position="638"/>
    </location>
</feature>
<name>A0ABM1BJQ5_LIMPO</name>
<evidence type="ECO:0000313" key="4">
    <source>
        <dbReference type="RefSeq" id="XP_013783345.2"/>
    </source>
</evidence>
<dbReference type="PANTHER" id="PTHR47633:SF8">
    <property type="entry name" value="SPEG NEIGHBOR PROTEIN"/>
    <property type="match status" value="1"/>
</dbReference>
<feature type="region of interest" description="Disordered" evidence="1">
    <location>
        <begin position="568"/>
        <end position="661"/>
    </location>
</feature>
<dbReference type="SMART" id="SM00409">
    <property type="entry name" value="IG"/>
    <property type="match status" value="2"/>
</dbReference>
<evidence type="ECO:0000256" key="1">
    <source>
        <dbReference type="SAM" id="MobiDB-lite"/>
    </source>
</evidence>
<protein>
    <submittedName>
        <fullName evidence="4">Myopalladin-like</fullName>
    </submittedName>
</protein>
<dbReference type="SMART" id="SM00408">
    <property type="entry name" value="IGc2"/>
    <property type="match status" value="2"/>
</dbReference>
<feature type="compositionally biased region" description="Low complexity" evidence="1">
    <location>
        <begin position="1"/>
        <end position="18"/>
    </location>
</feature>
<dbReference type="InterPro" id="IPR013098">
    <property type="entry name" value="Ig_I-set"/>
</dbReference>
<dbReference type="InterPro" id="IPR007110">
    <property type="entry name" value="Ig-like_dom"/>
</dbReference>